<evidence type="ECO:0000256" key="8">
    <source>
        <dbReference type="ARBA" id="ARBA00023163"/>
    </source>
</evidence>
<dbReference type="eggNOG" id="COG1508">
    <property type="taxonomic scope" value="Bacteria"/>
</dbReference>
<dbReference type="HOGENOM" id="CLU_020569_0_0_5"/>
<dbReference type="InterPro" id="IPR038709">
    <property type="entry name" value="RpoN_core-bd_sf"/>
</dbReference>
<dbReference type="KEGG" id="ssan:NX02_28920"/>
<dbReference type="PANTHER" id="PTHR32248:SF4">
    <property type="entry name" value="RNA POLYMERASE SIGMA-54 FACTOR"/>
    <property type="match status" value="1"/>
</dbReference>
<evidence type="ECO:0000313" key="14">
    <source>
        <dbReference type="Proteomes" id="UP000018851"/>
    </source>
</evidence>
<keyword evidence="6 9" id="KW-0731">Sigma factor</keyword>
<evidence type="ECO:0000259" key="12">
    <source>
        <dbReference type="Pfam" id="PF04963"/>
    </source>
</evidence>
<dbReference type="PROSITE" id="PS00717">
    <property type="entry name" value="SIGMA54_1"/>
    <property type="match status" value="1"/>
</dbReference>
<keyword evidence="5 9" id="KW-0805">Transcription regulation</keyword>
<dbReference type="PATRIC" id="fig|1123269.5.peg.5673"/>
<evidence type="ECO:0000259" key="11">
    <source>
        <dbReference type="Pfam" id="PF04552"/>
    </source>
</evidence>
<dbReference type="GO" id="GO:0003677">
    <property type="term" value="F:DNA binding"/>
    <property type="evidence" value="ECO:0007669"/>
    <property type="project" value="UniProtKB-KW"/>
</dbReference>
<dbReference type="InterPro" id="IPR007046">
    <property type="entry name" value="RNA_pol_sigma_54_core-bd"/>
</dbReference>
<keyword evidence="2 9" id="KW-0240">DNA-directed RNA polymerase</keyword>
<evidence type="ECO:0000256" key="2">
    <source>
        <dbReference type="ARBA" id="ARBA00022478"/>
    </source>
</evidence>
<organism evidence="13 14">
    <name type="scientific">Sphingomonas sanxanigenens DSM 19645 = NX02</name>
    <dbReference type="NCBI Taxonomy" id="1123269"/>
    <lineage>
        <taxon>Bacteria</taxon>
        <taxon>Pseudomonadati</taxon>
        <taxon>Pseudomonadota</taxon>
        <taxon>Alphaproteobacteria</taxon>
        <taxon>Sphingomonadales</taxon>
        <taxon>Sphingomonadaceae</taxon>
        <taxon>Sphingomonas</taxon>
    </lineage>
</organism>
<dbReference type="NCBIfam" id="TIGR02395">
    <property type="entry name" value="rpoN_sigma"/>
    <property type="match status" value="1"/>
</dbReference>
<protein>
    <recommendedName>
        <fullName evidence="9">RNA polymerase sigma-54 factor</fullName>
    </recommendedName>
</protein>
<comment type="similarity">
    <text evidence="1 9">Belongs to the sigma-54 factor family.</text>
</comment>
<dbReference type="Gene3D" id="1.10.10.1330">
    <property type="entry name" value="RNA polymerase sigma-54 factor, core-binding domain"/>
    <property type="match status" value="1"/>
</dbReference>
<dbReference type="PIRSF" id="PIRSF000774">
    <property type="entry name" value="RpoN"/>
    <property type="match status" value="1"/>
</dbReference>
<dbReference type="STRING" id="1123269.NX02_28920"/>
<gene>
    <name evidence="13" type="ORF">NX02_28920</name>
</gene>
<dbReference type="Pfam" id="PF00309">
    <property type="entry name" value="Sigma54_AID"/>
    <property type="match status" value="1"/>
</dbReference>
<dbReference type="EMBL" id="CP006644">
    <property type="protein sequence ID" value="AHE57353.1"/>
    <property type="molecule type" value="Genomic_DNA"/>
</dbReference>
<dbReference type="Pfam" id="PF04552">
    <property type="entry name" value="Sigma54_DBD"/>
    <property type="match status" value="1"/>
</dbReference>
<dbReference type="PANTHER" id="PTHR32248">
    <property type="entry name" value="RNA POLYMERASE SIGMA-54 FACTOR"/>
    <property type="match status" value="1"/>
</dbReference>
<dbReference type="PROSITE" id="PS00718">
    <property type="entry name" value="SIGMA54_2"/>
    <property type="match status" value="1"/>
</dbReference>
<dbReference type="InterPro" id="IPR007634">
    <property type="entry name" value="RNA_pol_sigma_54_DNA-bd"/>
</dbReference>
<evidence type="ECO:0000256" key="1">
    <source>
        <dbReference type="ARBA" id="ARBA00008798"/>
    </source>
</evidence>
<dbReference type="Proteomes" id="UP000018851">
    <property type="component" value="Chromosome"/>
</dbReference>
<feature type="domain" description="RNA polymerase sigma factor 54 core-binding" evidence="12">
    <location>
        <begin position="150"/>
        <end position="335"/>
    </location>
</feature>
<evidence type="ECO:0000256" key="4">
    <source>
        <dbReference type="ARBA" id="ARBA00022695"/>
    </source>
</evidence>
<dbReference type="AlphaFoldDB" id="W0ALY4"/>
<proteinExistence type="inferred from homology"/>
<dbReference type="OrthoDB" id="9814402at2"/>
<feature type="region of interest" description="Disordered" evidence="10">
    <location>
        <begin position="41"/>
        <end position="96"/>
    </location>
</feature>
<keyword evidence="14" id="KW-1185">Reference proteome</keyword>
<evidence type="ECO:0000256" key="7">
    <source>
        <dbReference type="ARBA" id="ARBA00023125"/>
    </source>
</evidence>
<dbReference type="NCBIfam" id="NF009118">
    <property type="entry name" value="PRK12469.1"/>
    <property type="match status" value="1"/>
</dbReference>
<keyword evidence="4 9" id="KW-0548">Nucleotidyltransferase</keyword>
<dbReference type="PRINTS" id="PR00045">
    <property type="entry name" value="SIGMA54FCT"/>
</dbReference>
<sequence length="518" mass="55216">MALGPRLDLRQSQSLVMTPQLQQAIRLLTLSNLEIESFIAEEIEKNPLLESGGGSDEERTGDRDSADGADDDGDWGDPDGFDPPEPLTADRLIAGGDAGNDAPLDVDYAAETFHHDSAIDSMAGGPGMDGALGLDGGGSVGGPGEDGPDFDAMAADAPSLHDHLLGQAGAVLSGIDLLIGEHLIDQIDEAGYLATTVAEIADRLGVAAMRVEAVLGVVQGFDPTGVGARSLAECIALQAREADRYDPAMARLIDNLDLLAQGKIAQLRRITGVDEEDMADMIRELRGYDPKPGLRFGGERVQAVVPDLFVARRPGGWAVEINAATLPRVLVNRSYYVELSAGGQDRDSRAWLAEKLASANWLVKALDQRQRTIIKVATELVTHQEAFFLKGVAHLKPLTLKTIADAIGMHESTVSRVTSNKYLSCARGLFELKYFFTSAIQAADGGDAVSAEAVKSQIKALIAAEDPNKILSDDTLVDLLRAKGFDIARRTVAKYREAMGIGSSVQRRRQKALGARAA</sequence>
<feature type="domain" description="RNA polymerase sigma factor 54 DNA-binding" evidence="11">
    <location>
        <begin position="350"/>
        <end position="509"/>
    </location>
</feature>
<comment type="function">
    <text evidence="9">Sigma factors are initiation factors that promote the attachment of RNA polymerase to specific initiation sites and are then released.</text>
</comment>
<keyword evidence="7 9" id="KW-0238">DNA-binding</keyword>
<keyword evidence="8 9" id="KW-0804">Transcription</keyword>
<dbReference type="Gene3D" id="1.10.10.60">
    <property type="entry name" value="Homeodomain-like"/>
    <property type="match status" value="1"/>
</dbReference>
<dbReference type="GO" id="GO:0006352">
    <property type="term" value="P:DNA-templated transcription initiation"/>
    <property type="evidence" value="ECO:0007669"/>
    <property type="project" value="InterPro"/>
</dbReference>
<name>W0ALY4_9SPHN</name>
<evidence type="ECO:0000256" key="6">
    <source>
        <dbReference type="ARBA" id="ARBA00023082"/>
    </source>
</evidence>
<feature type="compositionally biased region" description="Acidic residues" evidence="10">
    <location>
        <begin position="67"/>
        <end position="82"/>
    </location>
</feature>
<feature type="compositionally biased region" description="Basic and acidic residues" evidence="10">
    <location>
        <begin position="56"/>
        <end position="66"/>
    </location>
</feature>
<dbReference type="Pfam" id="PF04963">
    <property type="entry name" value="Sigma54_CBD"/>
    <property type="match status" value="1"/>
</dbReference>
<reference evidence="13 14" key="1">
    <citation type="submission" date="2013-07" db="EMBL/GenBank/DDBJ databases">
        <title>Completed genome of Sphingomonas sanxanigenens NX02.</title>
        <authorList>
            <person name="Ma T."/>
            <person name="Huang H."/>
            <person name="Wu M."/>
            <person name="Li X."/>
            <person name="Li G."/>
        </authorList>
    </citation>
    <scope>NUCLEOTIDE SEQUENCE [LARGE SCALE GENOMIC DNA]</scope>
    <source>
        <strain evidence="13 14">NX02</strain>
    </source>
</reference>
<evidence type="ECO:0000256" key="3">
    <source>
        <dbReference type="ARBA" id="ARBA00022679"/>
    </source>
</evidence>
<evidence type="ECO:0000256" key="5">
    <source>
        <dbReference type="ARBA" id="ARBA00023015"/>
    </source>
</evidence>
<dbReference type="GO" id="GO:0000428">
    <property type="term" value="C:DNA-directed RNA polymerase complex"/>
    <property type="evidence" value="ECO:0007669"/>
    <property type="project" value="UniProtKB-KW"/>
</dbReference>
<dbReference type="PROSITE" id="PS50044">
    <property type="entry name" value="SIGMA54_3"/>
    <property type="match status" value="1"/>
</dbReference>
<accession>W0ALY4</accession>
<dbReference type="NCBIfam" id="NF004596">
    <property type="entry name" value="PRK05932.1-3"/>
    <property type="match status" value="1"/>
</dbReference>
<keyword evidence="3 9" id="KW-0808">Transferase</keyword>
<evidence type="ECO:0000313" key="13">
    <source>
        <dbReference type="EMBL" id="AHE57353.1"/>
    </source>
</evidence>
<dbReference type="RefSeq" id="WP_025295444.1">
    <property type="nucleotide sequence ID" value="NZ_CP006644.1"/>
</dbReference>
<evidence type="ECO:0000256" key="10">
    <source>
        <dbReference type="SAM" id="MobiDB-lite"/>
    </source>
</evidence>
<evidence type="ECO:0000256" key="9">
    <source>
        <dbReference type="PIRNR" id="PIRNR000774"/>
    </source>
</evidence>
<dbReference type="GO" id="GO:0016987">
    <property type="term" value="F:sigma factor activity"/>
    <property type="evidence" value="ECO:0007669"/>
    <property type="project" value="UniProtKB-KW"/>
</dbReference>
<dbReference type="InterPro" id="IPR000394">
    <property type="entry name" value="RNA_pol_sigma_54"/>
</dbReference>
<dbReference type="GO" id="GO:0016779">
    <property type="term" value="F:nucleotidyltransferase activity"/>
    <property type="evidence" value="ECO:0007669"/>
    <property type="project" value="UniProtKB-KW"/>
</dbReference>
<dbReference type="GO" id="GO:0001216">
    <property type="term" value="F:DNA-binding transcription activator activity"/>
    <property type="evidence" value="ECO:0007669"/>
    <property type="project" value="InterPro"/>
</dbReference>